<protein>
    <recommendedName>
        <fullName evidence="2">DUF2382 domain-containing protein</fullName>
    </recommendedName>
</protein>
<proteinExistence type="predicted"/>
<organism evidence="4 5">
    <name type="scientific">Dictyobacter alpinus</name>
    <dbReference type="NCBI Taxonomy" id="2014873"/>
    <lineage>
        <taxon>Bacteria</taxon>
        <taxon>Bacillati</taxon>
        <taxon>Chloroflexota</taxon>
        <taxon>Ktedonobacteria</taxon>
        <taxon>Ktedonobacterales</taxon>
        <taxon>Dictyobacteraceae</taxon>
        <taxon>Dictyobacter</taxon>
    </lineage>
</organism>
<dbReference type="RefSeq" id="WP_126630457.1">
    <property type="nucleotide sequence ID" value="NZ_BIFT01000002.1"/>
</dbReference>
<dbReference type="PANTHER" id="PTHR38463:SF1">
    <property type="entry name" value="STRESS RESPONSE PROTEIN YSNF"/>
    <property type="match status" value="1"/>
</dbReference>
<dbReference type="Pfam" id="PF09557">
    <property type="entry name" value="DUF2382"/>
    <property type="match status" value="1"/>
</dbReference>
<gene>
    <name evidence="3" type="ORF">KDA_58100</name>
    <name evidence="4" type="ORF">KDA_58420</name>
</gene>
<dbReference type="EMBL" id="BIFT01000002">
    <property type="protein sequence ID" value="GCE30326.1"/>
    <property type="molecule type" value="Genomic_DNA"/>
</dbReference>
<dbReference type="InterPro" id="IPR052967">
    <property type="entry name" value="Stress_Response_Assoc"/>
</dbReference>
<reference evidence="4" key="2">
    <citation type="journal article" date="2019" name="Int. J. Syst. Evol. Microbiol.">
        <title>Tengunoibacter tsumagoiensis gen. nov., sp. nov., Dictyobacter kobayashii sp. nov., Dictyobacter alpinus sp. nov., and description of Dictyobacteraceae fam. nov. within the order Ktedonobacterales isolated from Tengu-no-mugimeshi, a soil-like granular mass of micro-organisms, and emended descriptions of the genera Ktedonobacter and Dictyobacter.</title>
        <authorList>
            <person name="Wang C."/>
            <person name="Zheng Y."/>
            <person name="Sakai Y."/>
            <person name="Toyoda A."/>
            <person name="Minakuchi Y."/>
            <person name="Abe K."/>
            <person name="Yokota A."/>
            <person name="Yabe S."/>
        </authorList>
    </citation>
    <scope>NUCLEOTIDE SEQUENCE</scope>
    <source>
        <strain evidence="4">Uno16</strain>
    </source>
</reference>
<name>A0A402BG26_9CHLR</name>
<dbReference type="EMBL" id="BIFT01000002">
    <property type="protein sequence ID" value="GCE30358.1"/>
    <property type="molecule type" value="Genomic_DNA"/>
</dbReference>
<feature type="domain" description="DUF2382" evidence="2">
    <location>
        <begin position="128"/>
        <end position="261"/>
    </location>
</feature>
<dbReference type="Proteomes" id="UP000287171">
    <property type="component" value="Unassembled WGS sequence"/>
</dbReference>
<dbReference type="PANTHER" id="PTHR38463">
    <property type="entry name" value="STRESS RESPONSE PROTEIN YSNF"/>
    <property type="match status" value="1"/>
</dbReference>
<feature type="region of interest" description="Disordered" evidence="1">
    <location>
        <begin position="261"/>
        <end position="282"/>
    </location>
</feature>
<dbReference type="AlphaFoldDB" id="A0A402BG26"/>
<dbReference type="OrthoDB" id="160040at2"/>
<accession>A0A402BG26</accession>
<evidence type="ECO:0000313" key="5">
    <source>
        <dbReference type="Proteomes" id="UP000287171"/>
    </source>
</evidence>
<dbReference type="NCBIfam" id="TIGR02271">
    <property type="entry name" value="YsnF/AvaK domain"/>
    <property type="match status" value="1"/>
</dbReference>
<evidence type="ECO:0000313" key="4">
    <source>
        <dbReference type="EMBL" id="GCE30358.1"/>
    </source>
</evidence>
<evidence type="ECO:0000313" key="3">
    <source>
        <dbReference type="EMBL" id="GCE30326.1"/>
    </source>
</evidence>
<keyword evidence="5" id="KW-1185">Reference proteome</keyword>
<sequence>MNTEAPATIIGVFRDQSLAEQAYTELQRSGWQQGEIKLVRQHSEGMLSAFKKNFADKNIQADEDASILEHLNLPEDQLQSYQREFGAGSTLIMVQAHNRPLECRDILHRYGAYNVFIPTEPGKEHVVQLREERVNIQKNWVEVGEIRVHKRVITEDKTFTIPVTREEVTIERLPGGNTAASPHAANDNLDNDPALNEQVALANGDTTETLRDGGTIRILVHEEQVIFDKRPVVVEEIIIHKKVQQENTQFVETVKHEEASISQHGNVPVHEQPAGNVLRVKD</sequence>
<reference evidence="5" key="1">
    <citation type="submission" date="2018-12" db="EMBL/GenBank/DDBJ databases">
        <title>Tengunoibacter tsumagoiensis gen. nov., sp. nov., Dictyobacter kobayashii sp. nov., D. alpinus sp. nov., and D. joshuensis sp. nov. and description of Dictyobacteraceae fam. nov. within the order Ktedonobacterales isolated from Tengu-no-mugimeshi.</title>
        <authorList>
            <person name="Wang C.M."/>
            <person name="Zheng Y."/>
            <person name="Sakai Y."/>
            <person name="Toyoda A."/>
            <person name="Minakuchi Y."/>
            <person name="Abe K."/>
            <person name="Yokota A."/>
            <person name="Yabe S."/>
        </authorList>
    </citation>
    <scope>NUCLEOTIDE SEQUENCE [LARGE SCALE GENOMIC DNA]</scope>
    <source>
        <strain evidence="5">Uno16</strain>
    </source>
</reference>
<dbReference type="InterPro" id="IPR019060">
    <property type="entry name" value="DUF2382"/>
</dbReference>
<evidence type="ECO:0000259" key="2">
    <source>
        <dbReference type="Pfam" id="PF09557"/>
    </source>
</evidence>
<evidence type="ECO:0000256" key="1">
    <source>
        <dbReference type="SAM" id="MobiDB-lite"/>
    </source>
</evidence>
<comment type="caution">
    <text evidence="4">The sequence shown here is derived from an EMBL/GenBank/DDBJ whole genome shotgun (WGS) entry which is preliminary data.</text>
</comment>